<reference evidence="1" key="1">
    <citation type="journal article" date="2014" name="Front. Microbiol.">
        <title>High frequency of phylogenetically diverse reductive dehalogenase-homologous genes in deep subseafloor sedimentary metagenomes.</title>
        <authorList>
            <person name="Kawai M."/>
            <person name="Futagami T."/>
            <person name="Toyoda A."/>
            <person name="Takaki Y."/>
            <person name="Nishi S."/>
            <person name="Hori S."/>
            <person name="Arai W."/>
            <person name="Tsubouchi T."/>
            <person name="Morono Y."/>
            <person name="Uchiyama I."/>
            <person name="Ito T."/>
            <person name="Fujiyama A."/>
            <person name="Inagaki F."/>
            <person name="Takami H."/>
        </authorList>
    </citation>
    <scope>NUCLEOTIDE SEQUENCE</scope>
    <source>
        <strain evidence="1">Expedition CK06-06</strain>
    </source>
</reference>
<dbReference type="EMBL" id="BARS01042368">
    <property type="protein sequence ID" value="GAG41350.1"/>
    <property type="molecule type" value="Genomic_DNA"/>
</dbReference>
<dbReference type="SUPFAM" id="SSF54523">
    <property type="entry name" value="Pili subunits"/>
    <property type="match status" value="1"/>
</dbReference>
<dbReference type="AlphaFoldDB" id="X0XE26"/>
<name>X0XE26_9ZZZZ</name>
<feature type="non-terminal residue" evidence="1">
    <location>
        <position position="1"/>
    </location>
</feature>
<proteinExistence type="predicted"/>
<comment type="caution">
    <text evidence="1">The sequence shown here is derived from an EMBL/GenBank/DDBJ whole genome shotgun (WGS) entry which is preliminary data.</text>
</comment>
<organism evidence="1">
    <name type="scientific">marine sediment metagenome</name>
    <dbReference type="NCBI Taxonomy" id="412755"/>
    <lineage>
        <taxon>unclassified sequences</taxon>
        <taxon>metagenomes</taxon>
        <taxon>ecological metagenomes</taxon>
    </lineage>
</organism>
<gene>
    <name evidence="1" type="ORF">S01H1_64292</name>
</gene>
<evidence type="ECO:0000313" key="1">
    <source>
        <dbReference type="EMBL" id="GAG41350.1"/>
    </source>
</evidence>
<sequence>AFEDCETILRTTAGLHEDPLVISLLIEIAVNTSALKQMQLVLDQSDPPPACLRSAMTVLEEAGKPGRMTRVLKGERCFAIPGASDLVIDLLTDDVHGIFIGPRPPFYRRPFLRCRAIDETTRFVRYLGLLLEVAELPWCEAKPRIDEIPMPSMDEHLPRVFDISSFETMADSIFAWNVLAARLHLTRTGIALKLYRAATGCYPDGLSDLVPDYLCALPGDPFSGKELVYRPEGGGFILYSLGANLADDAGV</sequence>
<accession>X0XE26</accession>
<feature type="non-terminal residue" evidence="1">
    <location>
        <position position="251"/>
    </location>
</feature>
<protein>
    <submittedName>
        <fullName evidence="1">Uncharacterized protein</fullName>
    </submittedName>
</protein>
<dbReference type="InterPro" id="IPR045584">
    <property type="entry name" value="Pilin-like"/>
</dbReference>